<dbReference type="KEGG" id="tet:TTHERM_00884540"/>
<keyword evidence="2" id="KW-1185">Reference proteome</keyword>
<evidence type="ECO:0000313" key="1">
    <source>
        <dbReference type="EMBL" id="EAR93340.2"/>
    </source>
</evidence>
<dbReference type="GeneID" id="7835017"/>
<gene>
    <name evidence="1" type="ORF">TTHERM_00884540</name>
</gene>
<reference evidence="2" key="1">
    <citation type="journal article" date="2006" name="PLoS Biol.">
        <title>Macronuclear genome sequence of the ciliate Tetrahymena thermophila, a model eukaryote.</title>
        <authorList>
            <person name="Eisen J.A."/>
            <person name="Coyne R.S."/>
            <person name="Wu M."/>
            <person name="Wu D."/>
            <person name="Thiagarajan M."/>
            <person name="Wortman J.R."/>
            <person name="Badger J.H."/>
            <person name="Ren Q."/>
            <person name="Amedeo P."/>
            <person name="Jones K.M."/>
            <person name="Tallon L.J."/>
            <person name="Delcher A.L."/>
            <person name="Salzberg S.L."/>
            <person name="Silva J.C."/>
            <person name="Haas B.J."/>
            <person name="Majoros W.H."/>
            <person name="Farzad M."/>
            <person name="Carlton J.M."/>
            <person name="Smith R.K. Jr."/>
            <person name="Garg J."/>
            <person name="Pearlman R.E."/>
            <person name="Karrer K.M."/>
            <person name="Sun L."/>
            <person name="Manning G."/>
            <person name="Elde N.C."/>
            <person name="Turkewitz A.P."/>
            <person name="Asai D.J."/>
            <person name="Wilkes D.E."/>
            <person name="Wang Y."/>
            <person name="Cai H."/>
            <person name="Collins K."/>
            <person name="Stewart B.A."/>
            <person name="Lee S.R."/>
            <person name="Wilamowska K."/>
            <person name="Weinberg Z."/>
            <person name="Ruzzo W.L."/>
            <person name="Wloga D."/>
            <person name="Gaertig J."/>
            <person name="Frankel J."/>
            <person name="Tsao C.-C."/>
            <person name="Gorovsky M.A."/>
            <person name="Keeling P.J."/>
            <person name="Waller R.F."/>
            <person name="Patron N.J."/>
            <person name="Cherry J.M."/>
            <person name="Stover N.A."/>
            <person name="Krieger C.J."/>
            <person name="del Toro C."/>
            <person name="Ryder H.F."/>
            <person name="Williamson S.C."/>
            <person name="Barbeau R.A."/>
            <person name="Hamilton E.P."/>
            <person name="Orias E."/>
        </authorList>
    </citation>
    <scope>NUCLEOTIDE SEQUENCE [LARGE SCALE GENOMIC DNA]</scope>
    <source>
        <strain evidence="2">SB210</strain>
    </source>
</reference>
<dbReference type="RefSeq" id="XP_001013585.2">
    <property type="nucleotide sequence ID" value="XM_001013585.2"/>
</dbReference>
<dbReference type="InParanoid" id="Q23A23"/>
<dbReference type="HOGENOM" id="CLU_2693278_0_0_1"/>
<organism evidence="1 2">
    <name type="scientific">Tetrahymena thermophila (strain SB210)</name>
    <dbReference type="NCBI Taxonomy" id="312017"/>
    <lineage>
        <taxon>Eukaryota</taxon>
        <taxon>Sar</taxon>
        <taxon>Alveolata</taxon>
        <taxon>Ciliophora</taxon>
        <taxon>Intramacronucleata</taxon>
        <taxon>Oligohymenophorea</taxon>
        <taxon>Hymenostomatida</taxon>
        <taxon>Tetrahymenina</taxon>
        <taxon>Tetrahymenidae</taxon>
        <taxon>Tetrahymena</taxon>
    </lineage>
</organism>
<proteinExistence type="predicted"/>
<dbReference type="EMBL" id="GG662856">
    <property type="protein sequence ID" value="EAR93340.2"/>
    <property type="molecule type" value="Genomic_DNA"/>
</dbReference>
<evidence type="ECO:0000313" key="2">
    <source>
        <dbReference type="Proteomes" id="UP000009168"/>
    </source>
</evidence>
<dbReference type="AlphaFoldDB" id="Q23A23"/>
<dbReference type="Proteomes" id="UP000009168">
    <property type="component" value="Unassembled WGS sequence"/>
</dbReference>
<name>Q23A23_TETTS</name>
<sequence>MLDQNQMLLQMKCLINKNYIQVLQVIILIKSTLQFREKNQSIKQKNKKRIVNQLDAIKMIYQPHLKQQSIYNNQLIIKRNKQLISIKTFVHQFLLTIKMDIKECNKQKFSKNYKQKGQSIVYLHDNTYSRHFCCEFCSSYPFGQLRKYETQKIKSILNRKLKTNQQYSDINF</sequence>
<protein>
    <submittedName>
        <fullName evidence="1">Uncharacterized protein</fullName>
    </submittedName>
</protein>
<accession>Q23A23</accession>